<feature type="coiled-coil region" evidence="1">
    <location>
        <begin position="3"/>
        <end position="30"/>
    </location>
</feature>
<keyword evidence="3" id="KW-1185">Reference proteome</keyword>
<feature type="non-terminal residue" evidence="2">
    <location>
        <position position="75"/>
    </location>
</feature>
<gene>
    <name evidence="2" type="ORF">AMORRO_LOCUS11323</name>
</gene>
<evidence type="ECO:0000313" key="2">
    <source>
        <dbReference type="EMBL" id="CAG8682660.1"/>
    </source>
</evidence>
<protein>
    <submittedName>
        <fullName evidence="2">9427_t:CDS:1</fullName>
    </submittedName>
</protein>
<organism evidence="2 3">
    <name type="scientific">Acaulospora morrowiae</name>
    <dbReference type="NCBI Taxonomy" id="94023"/>
    <lineage>
        <taxon>Eukaryota</taxon>
        <taxon>Fungi</taxon>
        <taxon>Fungi incertae sedis</taxon>
        <taxon>Mucoromycota</taxon>
        <taxon>Glomeromycotina</taxon>
        <taxon>Glomeromycetes</taxon>
        <taxon>Diversisporales</taxon>
        <taxon>Acaulosporaceae</taxon>
        <taxon>Acaulospora</taxon>
    </lineage>
</organism>
<proteinExistence type="predicted"/>
<dbReference type="EMBL" id="CAJVPV010014134">
    <property type="protein sequence ID" value="CAG8682660.1"/>
    <property type="molecule type" value="Genomic_DNA"/>
</dbReference>
<comment type="caution">
    <text evidence="2">The sequence shown here is derived from an EMBL/GenBank/DDBJ whole genome shotgun (WGS) entry which is preliminary data.</text>
</comment>
<name>A0A9N9ERL4_9GLOM</name>
<keyword evidence="1" id="KW-0175">Coiled coil</keyword>
<dbReference type="OrthoDB" id="2440461at2759"/>
<dbReference type="AlphaFoldDB" id="A0A9N9ERL4"/>
<sequence>MKNIKHDVIIKELEQKNKELEASLAVVEQSSVSVDGQSQNDLRSEDANVFKKVISEVVSAVIILKDKEIDGFLGE</sequence>
<dbReference type="Proteomes" id="UP000789342">
    <property type="component" value="Unassembled WGS sequence"/>
</dbReference>
<evidence type="ECO:0000256" key="1">
    <source>
        <dbReference type="SAM" id="Coils"/>
    </source>
</evidence>
<accession>A0A9N9ERL4</accession>
<reference evidence="2" key="1">
    <citation type="submission" date="2021-06" db="EMBL/GenBank/DDBJ databases">
        <authorList>
            <person name="Kallberg Y."/>
            <person name="Tangrot J."/>
            <person name="Rosling A."/>
        </authorList>
    </citation>
    <scope>NUCLEOTIDE SEQUENCE</scope>
    <source>
        <strain evidence="2">CL551</strain>
    </source>
</reference>
<evidence type="ECO:0000313" key="3">
    <source>
        <dbReference type="Proteomes" id="UP000789342"/>
    </source>
</evidence>